<feature type="compositionally biased region" description="Polar residues" evidence="1">
    <location>
        <begin position="194"/>
        <end position="209"/>
    </location>
</feature>
<keyword evidence="2" id="KW-1133">Transmembrane helix</keyword>
<feature type="compositionally biased region" description="Basic and acidic residues" evidence="1">
    <location>
        <begin position="578"/>
        <end position="587"/>
    </location>
</feature>
<keyword evidence="2" id="KW-0812">Transmembrane</keyword>
<feature type="transmembrane region" description="Helical" evidence="2">
    <location>
        <begin position="69"/>
        <end position="87"/>
    </location>
</feature>
<evidence type="ECO:0000256" key="1">
    <source>
        <dbReference type="SAM" id="MobiDB-lite"/>
    </source>
</evidence>
<evidence type="ECO:0000313" key="6">
    <source>
        <dbReference type="Proteomes" id="UP000009169"/>
    </source>
</evidence>
<feature type="domain" description="Csf1 C-terminal region" evidence="4">
    <location>
        <begin position="2362"/>
        <end position="2454"/>
    </location>
</feature>
<dbReference type="EMBL" id="DS995721">
    <property type="protein sequence ID" value="EGE02173.1"/>
    <property type="molecule type" value="Genomic_DNA"/>
</dbReference>
<reference evidence="6" key="1">
    <citation type="journal article" date="2012" name="MBio">
        <title>Comparative genome analysis of Trichophyton rubrum and related dermatophytes reveals candidate genes involved in infection.</title>
        <authorList>
            <person name="Martinez D.A."/>
            <person name="Oliver B.G."/>
            <person name="Graeser Y."/>
            <person name="Goldberg J.M."/>
            <person name="Li W."/>
            <person name="Martinez-Rossi N.M."/>
            <person name="Monod M."/>
            <person name="Shelest E."/>
            <person name="Barton R.C."/>
            <person name="Birch E."/>
            <person name="Brakhage A.A."/>
            <person name="Chen Z."/>
            <person name="Gurr S.J."/>
            <person name="Heiman D."/>
            <person name="Heitman J."/>
            <person name="Kosti I."/>
            <person name="Rossi A."/>
            <person name="Saif S."/>
            <person name="Samalova M."/>
            <person name="Saunders C.W."/>
            <person name="Shea T."/>
            <person name="Summerbell R.C."/>
            <person name="Xu J."/>
            <person name="Young S."/>
            <person name="Zeng Q."/>
            <person name="Birren B.W."/>
            <person name="Cuomo C.A."/>
            <person name="White T.C."/>
        </authorList>
    </citation>
    <scope>NUCLEOTIDE SEQUENCE [LARGE SCALE GENOMIC DNA]</scope>
    <source>
        <strain evidence="6">ATCC MYA-4606 / CBS 127.97</strain>
    </source>
</reference>
<dbReference type="InterPro" id="IPR029636">
    <property type="entry name" value="Csf1"/>
</dbReference>
<keyword evidence="2" id="KW-0472">Membrane</keyword>
<protein>
    <submittedName>
        <fullName evidence="5">Fermentation associated protein csf1</fullName>
    </submittedName>
</protein>
<evidence type="ECO:0000259" key="4">
    <source>
        <dbReference type="Pfam" id="PF25038"/>
    </source>
</evidence>
<evidence type="ECO:0000256" key="2">
    <source>
        <dbReference type="SAM" id="Phobius"/>
    </source>
</evidence>
<dbReference type="OrthoDB" id="10051416at2759"/>
<evidence type="ECO:0000259" key="3">
    <source>
        <dbReference type="Pfam" id="PF21678"/>
    </source>
</evidence>
<feature type="region of interest" description="Disordered" evidence="1">
    <location>
        <begin position="1183"/>
        <end position="1212"/>
    </location>
</feature>
<dbReference type="GO" id="GO:0016020">
    <property type="term" value="C:membrane"/>
    <property type="evidence" value="ECO:0007669"/>
    <property type="project" value="InterPro"/>
</dbReference>
<keyword evidence="6" id="KW-1185">Reference proteome</keyword>
<feature type="compositionally biased region" description="Polar residues" evidence="1">
    <location>
        <begin position="223"/>
        <end position="232"/>
    </location>
</feature>
<feature type="compositionally biased region" description="Basic and acidic residues" evidence="1">
    <location>
        <begin position="142"/>
        <end position="153"/>
    </location>
</feature>
<accession>F2PJV5</accession>
<feature type="region of interest" description="Disordered" evidence="1">
    <location>
        <begin position="2227"/>
        <end position="2250"/>
    </location>
</feature>
<name>F2PJV5_TRIEC</name>
<feature type="transmembrane region" description="Helical" evidence="2">
    <location>
        <begin position="27"/>
        <end position="48"/>
    </location>
</feature>
<dbReference type="HOGENOM" id="CLU_000126_1_0_1"/>
<feature type="domain" description="Csf1 N-terminal" evidence="3">
    <location>
        <begin position="41"/>
        <end position="873"/>
    </location>
</feature>
<dbReference type="PANTHER" id="PTHR32085">
    <property type="entry name" value="PROTEIN CSF1"/>
    <property type="match status" value="1"/>
</dbReference>
<feature type="region of interest" description="Disordered" evidence="1">
    <location>
        <begin position="192"/>
        <end position="258"/>
    </location>
</feature>
<feature type="compositionally biased region" description="Basic and acidic residues" evidence="1">
    <location>
        <begin position="2319"/>
        <end position="2364"/>
    </location>
</feature>
<gene>
    <name evidence="5" type="ORF">TEQG_01213</name>
</gene>
<dbReference type="PANTHER" id="PTHR32085:SF3">
    <property type="entry name" value="PROTEIN CSF1"/>
    <property type="match status" value="1"/>
</dbReference>
<dbReference type="Pfam" id="PF25038">
    <property type="entry name" value="Csf1_C"/>
    <property type="match status" value="2"/>
</dbReference>
<feature type="domain" description="Csf1 C-terminal region" evidence="4">
    <location>
        <begin position="2503"/>
        <end position="2985"/>
    </location>
</feature>
<dbReference type="InterPro" id="IPR056779">
    <property type="entry name" value="Csf1_C"/>
</dbReference>
<dbReference type="VEuPathDB" id="FungiDB:TEQG_01213"/>
<organism evidence="5 6">
    <name type="scientific">Trichophyton equinum (strain ATCC MYA-4606 / CBS 127.97)</name>
    <name type="common">Horse ringworm fungus</name>
    <dbReference type="NCBI Taxonomy" id="559882"/>
    <lineage>
        <taxon>Eukaryota</taxon>
        <taxon>Fungi</taxon>
        <taxon>Dikarya</taxon>
        <taxon>Ascomycota</taxon>
        <taxon>Pezizomycotina</taxon>
        <taxon>Eurotiomycetes</taxon>
        <taxon>Eurotiomycetidae</taxon>
        <taxon>Onygenales</taxon>
        <taxon>Arthrodermataceae</taxon>
        <taxon>Trichophyton</taxon>
    </lineage>
</organism>
<evidence type="ECO:0000313" key="5">
    <source>
        <dbReference type="EMBL" id="EGE02173.1"/>
    </source>
</evidence>
<dbReference type="GO" id="GO:0006113">
    <property type="term" value="P:fermentation"/>
    <property type="evidence" value="ECO:0007669"/>
    <property type="project" value="InterPro"/>
</dbReference>
<feature type="region of interest" description="Disordered" evidence="1">
    <location>
        <begin position="2319"/>
        <end position="2366"/>
    </location>
</feature>
<dbReference type="Proteomes" id="UP000009169">
    <property type="component" value="Unassembled WGS sequence"/>
</dbReference>
<dbReference type="InterPro" id="IPR048636">
    <property type="entry name" value="Csf1_N"/>
</dbReference>
<feature type="region of interest" description="Disordered" evidence="1">
    <location>
        <begin position="122"/>
        <end position="153"/>
    </location>
</feature>
<dbReference type="eggNOG" id="KOG3596">
    <property type="taxonomic scope" value="Eukaryota"/>
</dbReference>
<feature type="compositionally biased region" description="Polar residues" evidence="1">
    <location>
        <begin position="239"/>
        <end position="254"/>
    </location>
</feature>
<sequence>MSYSPLHPIAEGKLTPESLTPVPRFNWVFLIELIVSGVLTLFFLFYFNRLFATLVSYAIRAYTWHYYRVYIDIHALQISLLAGRIFFKGIRYHGENETIHIQTGYLTWRFWSRPELAVDTCHANSKPRPPEGEAAAGASVECENRGNDAENGKETPARIEITLNGLEWFVYNRSPAYDSILAGFGLVPPPDGASASSVAENGENAQHADSSPKEDNVDEVAASSPSDPFTPSSRKETNSQKQRTSSSTRDSSIPQHVEKSTGPRIFSFFPISMNCYKGALALGNENTKTILTLTFDKAVGKIDAGCSGPLDVYKQIFEYDLSHPVIHMKPNPDYRQSQLAAVHEMETPEEEESRNRGYVHSLHRRYRDHRHRVWTSVRDLIPYFQRSVESFHPRHDERDRPVSRAVHQDGWLGLTRYLDEEEQDDYEGWNSIEYGRFSTLLDSPSMYFRYYWDIGGPVTISSAKPDPPDRLSPHNINGAEAPEWGMDLTIRGGLLNYGPWADRERINLQSVFVPNSYRDSHVTPILKPGETRQSTAFVLNILIEETTILRIPTREASKDWQWRGRADRSRRASRMKKKDKDRSRGNEADSPGTQGPDIRPFGWLSLRAGPGSTIVYSMAMFASRHGYCNKVDIDLRETKMTTSVNHGMLWQCNRQLISCDLSNPLRWNSLHNWSVDVESTNMELFLLWDHLILLTDLISDWTSGPFQEYYTFVPIKYQLSFAFLDFKLMVNVNDLNIINNPSDFDDNSFLIIEGEILTARVEIPVIHHRASRNIATFDIQGSNGDLKLSTPLWNTQRTFLDDRPVGGLDTLKIDGSYTWHSITSPKVTDVAIVNLSGTAPYLYLYGFILKQFLDVNENYFGRTIHFKTFDEHRAAANSTATQGIYGSNPAPHTNGLDVILHIAAEDIKVLLPTGLYDRQESLALKATSLDLDVRFTNYYMDFHCSLSPLEVSVLSEKPGFSAVRSGPQLYINGLGIFGHRLFGLPPTEPTYACNWDFQVGSIVGECSPSFIKSAKSAFQSLAFSFDDDENALPPIQTGVYDVTFLRANVKSIKVWILAEKSAFLFSTGAIDVEFNDRCGLKMSLFVDVTVPDIVLAVVDRSSVIPGSASQTPAKTYACFHTAVKLSTLGKREDFDYYRSLQQSHIRRHDSRTHRTPWLLFNELELAPGENLYPSFIPPTMPVPSMPEPIQSPEDSKASQAPHHSPLNEVPDATTIPLTSSLNPTPDQYVSQGRRAGHSSTTWAMPKFSFYHVQLDETNVPPIPSNSEAVIGRDQALDAGFGRSYADEFLTGAQACISCSMAPGLSGFVSIEAVRAVASLLDSLQPRKPLEILDAFQAKVTGAALAAQKSANKKIKKISSFNIELPSCRVRFFNTLLKSGRPAGPFRDQFHLDISYIRALIREKVSSLDATDFVKPKISLTAHIAMRSLMATALWGEDVTTDETAGSLKAIDAAIYLGSVHLSMDQAPRHNGFRVENMSTTIRFGAKSQDASSSAKDGLLVIQNHCSNAYLQLNWELCQLIEKILESNDNLGSKATTLQRKETSKSRHGVKPEHEIQYETHVLLTADKGSVWVDGINLEIELVGRRMKASVIHLPSTTLGTETISAMLASKLSSARVISHSNPLMEWEFHNPNVFVSRQSQKRNALLEHDWKCAATCRQLRYELTENPLELIHVADRVVEDEVKQILKMISSLSDVKSEEDPTSASSGEEIHYFHVATFLDDYKIRISLLPSVAYTIEGDVARLSVTPLGRMKFEVDYDIKNSIHKIHSNKDGSLRTLCSTAIPPINGRVRLDMTTNPIIIDADTTVEILYLDVSAVQNLLGALNGPEISHFINDLSHDGKALKSHFEQVLMNGRAIQPKKKTGKKGPVYQVRFTIAGINTHASSPGLRTRDHTADMNIEFKSVQVHVENSPIQGVRNARPEFNVIVAQIGVNVKRTSMQDSFSYGKVAFGAQFSGSFKDLPDGKTMHSGLEIDMSAETASLVLDIVAHLQEGIKTIDLSQDIARLRKSRRLSFLRRKHRKITHTAASPTEPIAGDDNNQGTPDFLNATYSVELSNIQISWLVLENTSPGKSQIPFARHDTGAEDLVFSIRRVELTTKEINAARLRIQQMQLQMVPVTHDKKKRSQNSALLPEAVFNVSFVSVKSKWKLALNAAGKALDLQATSDFIIPASYLQKSMASAVERVREAKSLWKTEFRENPKVGKESLGFKQLDSVFIDTNFDGAIVTLQERRDAGDTTPRPPSNRSSIGSTDFRYGQAWTGDSVSKATLRAPGVALKIRFEGSEADTPILEAEMKVEASSNVLHPSVMPLLTRISSSIRDVVGREEKRDGQVTKEGTDEPSAGKDDTDKPAVGDEETEKPPQDKSIDPTTILGSCKLSIGLWIRKQEFTLSCQPIARVEASAGFEDVNITVNTVQSEEQRRFFAVLIAFSKLRASVKHVYSNEPTASFNVDSIVVSMMNSKHTGPGLSFCSEKLGSLVTIQTTSTNPTPSPEVQAYMVQRYQQMAAAGAFPWNSTLAIDSLDIQLDLGQTIGKAEFSIKNLWLSSKKTSDWEQNLCIGFEAVSIKNEGRLIGFVELSKFRVRTSIEWPGGVISAGHTPLIQAAVGIGKLQADVSFEYLPVIVADVTSFEFFMYNVREDEGKSNDRLVSMLEGDKLHVFCTTITASQALGLYQTFQRLIREKRKAFQESLKEVEDALHRTKLSLGVAPQKPVTRPTVKDDKDAMNLPISLQTTVVVKLHTVTVGAFPNTFRDAQIFQIEALGAEARFSVGIQGGKIHTGLGLTLGELRVALSSVGGGSVPADANDLTVDQIVSRATSARGGIILKVPRVLSLMETWQQATSNHIDYRFRSSFEGKVDVGWNYSRIAFIRGMWSTHSRALAARLGKPLPQAAVQITGGPKGEGEEGEYNGQEKITAVVNVPQSRYTYTAISPPTIETPQLRDMGEATPPLEWIGLQRDRLPNLMHQIIIVTLMEVAKDVEDAYSNILGSS</sequence>
<feature type="region of interest" description="Disordered" evidence="1">
    <location>
        <begin position="560"/>
        <end position="598"/>
    </location>
</feature>
<proteinExistence type="predicted"/>
<feature type="domain" description="Csf1 N-terminal" evidence="3">
    <location>
        <begin position="892"/>
        <end position="1191"/>
    </location>
</feature>
<feature type="compositionally biased region" description="Basic and acidic residues" evidence="1">
    <location>
        <begin position="560"/>
        <end position="570"/>
    </location>
</feature>
<dbReference type="Pfam" id="PF21678">
    <property type="entry name" value="Csf1_N"/>
    <property type="match status" value="2"/>
</dbReference>